<comment type="caution">
    <text evidence="2">The sequence shown here is derived from an EMBL/GenBank/DDBJ whole genome shotgun (WGS) entry which is preliminary data.</text>
</comment>
<sequence length="191" mass="21839">MDPYRTRRNRLELASSTPPVPGGTFREVSGSILIRQLAGLSRKAIRETRFSLIWLFQGGFPMADLYEFFKKGKTRKMEDGSLELRFDKSRLMFILDARNLWRVVAFLSSFVFLFSFGNGLCAWFGPLENKGNTTGVSKEWTFCIAIGGLASLACWHAVQSFVNQLGVFDCLHFRELSLISLQKDYQKKFLL</sequence>
<evidence type="ECO:0000313" key="3">
    <source>
        <dbReference type="Proteomes" id="UP001054945"/>
    </source>
</evidence>
<name>A0AAV4V8F2_CAEEX</name>
<accession>A0AAV4V8F2</accession>
<organism evidence="2 3">
    <name type="scientific">Caerostris extrusa</name>
    <name type="common">Bark spider</name>
    <name type="synonym">Caerostris bankana</name>
    <dbReference type="NCBI Taxonomy" id="172846"/>
    <lineage>
        <taxon>Eukaryota</taxon>
        <taxon>Metazoa</taxon>
        <taxon>Ecdysozoa</taxon>
        <taxon>Arthropoda</taxon>
        <taxon>Chelicerata</taxon>
        <taxon>Arachnida</taxon>
        <taxon>Araneae</taxon>
        <taxon>Araneomorphae</taxon>
        <taxon>Entelegynae</taxon>
        <taxon>Araneoidea</taxon>
        <taxon>Araneidae</taxon>
        <taxon>Caerostris</taxon>
    </lineage>
</organism>
<dbReference type="Proteomes" id="UP001054945">
    <property type="component" value="Unassembled WGS sequence"/>
</dbReference>
<keyword evidence="1" id="KW-0812">Transmembrane</keyword>
<evidence type="ECO:0008006" key="4">
    <source>
        <dbReference type="Google" id="ProtNLM"/>
    </source>
</evidence>
<dbReference type="EMBL" id="BPLR01014106">
    <property type="protein sequence ID" value="GIY66294.1"/>
    <property type="molecule type" value="Genomic_DNA"/>
</dbReference>
<gene>
    <name evidence="2" type="ORF">CEXT_267021</name>
</gene>
<reference evidence="2 3" key="1">
    <citation type="submission" date="2021-06" db="EMBL/GenBank/DDBJ databases">
        <title>Caerostris extrusa draft genome.</title>
        <authorList>
            <person name="Kono N."/>
            <person name="Arakawa K."/>
        </authorList>
    </citation>
    <scope>NUCLEOTIDE SEQUENCE [LARGE SCALE GENOMIC DNA]</scope>
</reference>
<feature type="transmembrane region" description="Helical" evidence="1">
    <location>
        <begin position="100"/>
        <end position="127"/>
    </location>
</feature>
<keyword evidence="1" id="KW-0472">Membrane</keyword>
<proteinExistence type="predicted"/>
<keyword evidence="3" id="KW-1185">Reference proteome</keyword>
<dbReference type="AlphaFoldDB" id="A0AAV4V8F2"/>
<protein>
    <recommendedName>
        <fullName evidence="4">CASP-like protein</fullName>
    </recommendedName>
</protein>
<feature type="transmembrane region" description="Helical" evidence="1">
    <location>
        <begin position="139"/>
        <end position="158"/>
    </location>
</feature>
<keyword evidence="1" id="KW-1133">Transmembrane helix</keyword>
<evidence type="ECO:0000313" key="2">
    <source>
        <dbReference type="EMBL" id="GIY66294.1"/>
    </source>
</evidence>
<evidence type="ECO:0000256" key="1">
    <source>
        <dbReference type="SAM" id="Phobius"/>
    </source>
</evidence>